<evidence type="ECO:0000259" key="4">
    <source>
        <dbReference type="PROSITE" id="PS01124"/>
    </source>
</evidence>
<evidence type="ECO:0000256" key="1">
    <source>
        <dbReference type="ARBA" id="ARBA00023015"/>
    </source>
</evidence>
<dbReference type="PROSITE" id="PS01124">
    <property type="entry name" value="HTH_ARAC_FAMILY_2"/>
    <property type="match status" value="1"/>
</dbReference>
<evidence type="ECO:0000256" key="2">
    <source>
        <dbReference type="ARBA" id="ARBA00023125"/>
    </source>
</evidence>
<dbReference type="PRINTS" id="PR00032">
    <property type="entry name" value="HTHARAC"/>
</dbReference>
<organism evidence="5 6">
    <name type="scientific">Agreia bicolorata</name>
    <dbReference type="NCBI Taxonomy" id="110935"/>
    <lineage>
        <taxon>Bacteria</taxon>
        <taxon>Bacillati</taxon>
        <taxon>Actinomycetota</taxon>
        <taxon>Actinomycetes</taxon>
        <taxon>Micrococcales</taxon>
        <taxon>Microbacteriaceae</taxon>
        <taxon>Agreia</taxon>
    </lineage>
</organism>
<dbReference type="RefSeq" id="WP_078712956.1">
    <property type="nucleotide sequence ID" value="NZ_FUYG01000001.1"/>
</dbReference>
<dbReference type="AlphaFoldDB" id="A0A1T4WRT8"/>
<dbReference type="Proteomes" id="UP000189735">
    <property type="component" value="Unassembled WGS sequence"/>
</dbReference>
<reference evidence="6" key="1">
    <citation type="submission" date="2017-02" db="EMBL/GenBank/DDBJ databases">
        <authorList>
            <person name="Varghese N."/>
            <person name="Submissions S."/>
        </authorList>
    </citation>
    <scope>NUCLEOTIDE SEQUENCE [LARGE SCALE GENOMIC DNA]</scope>
    <source>
        <strain evidence="6">VKM Ac-2052</strain>
    </source>
</reference>
<proteinExistence type="predicted"/>
<evidence type="ECO:0000313" key="5">
    <source>
        <dbReference type="EMBL" id="SKA79575.1"/>
    </source>
</evidence>
<keyword evidence="3" id="KW-0804">Transcription</keyword>
<gene>
    <name evidence="5" type="ORF">SAMN06295879_0089</name>
</gene>
<dbReference type="GO" id="GO:0043565">
    <property type="term" value="F:sequence-specific DNA binding"/>
    <property type="evidence" value="ECO:0007669"/>
    <property type="project" value="InterPro"/>
</dbReference>
<dbReference type="PANTHER" id="PTHR46796:SF7">
    <property type="entry name" value="ARAC FAMILY TRANSCRIPTIONAL REGULATOR"/>
    <property type="match status" value="1"/>
</dbReference>
<keyword evidence="1" id="KW-0805">Transcription regulation</keyword>
<keyword evidence="2 5" id="KW-0238">DNA-binding</keyword>
<dbReference type="InterPro" id="IPR050204">
    <property type="entry name" value="AraC_XylS_family_regulators"/>
</dbReference>
<dbReference type="EMBL" id="FUYG01000001">
    <property type="protein sequence ID" value="SKA79575.1"/>
    <property type="molecule type" value="Genomic_DNA"/>
</dbReference>
<dbReference type="SMART" id="SM00342">
    <property type="entry name" value="HTH_ARAC"/>
    <property type="match status" value="1"/>
</dbReference>
<dbReference type="PROSITE" id="PS00041">
    <property type="entry name" value="HTH_ARAC_FAMILY_1"/>
    <property type="match status" value="1"/>
</dbReference>
<dbReference type="InterPro" id="IPR020449">
    <property type="entry name" value="Tscrpt_reg_AraC-type_HTH"/>
</dbReference>
<dbReference type="InterPro" id="IPR018062">
    <property type="entry name" value="HTH_AraC-typ_CS"/>
</dbReference>
<dbReference type="GO" id="GO:0003700">
    <property type="term" value="F:DNA-binding transcription factor activity"/>
    <property type="evidence" value="ECO:0007669"/>
    <property type="project" value="InterPro"/>
</dbReference>
<evidence type="ECO:0000256" key="3">
    <source>
        <dbReference type="ARBA" id="ARBA00023163"/>
    </source>
</evidence>
<dbReference type="PANTHER" id="PTHR46796">
    <property type="entry name" value="HTH-TYPE TRANSCRIPTIONAL ACTIVATOR RHAS-RELATED"/>
    <property type="match status" value="1"/>
</dbReference>
<dbReference type="Pfam" id="PF12833">
    <property type="entry name" value="HTH_18"/>
    <property type="match status" value="1"/>
</dbReference>
<feature type="domain" description="HTH araC/xylS-type" evidence="4">
    <location>
        <begin position="200"/>
        <end position="297"/>
    </location>
</feature>
<protein>
    <submittedName>
        <fullName evidence="5">AraC-type DNA-binding protein</fullName>
    </submittedName>
</protein>
<accession>A0A1T4WRT8</accession>
<sequence length="304" mass="32477">MAVDSDSLSKVLSSIDLRVGVGRRVALEVGAPLRLPADATTLVYVLAGRVRGNPPRESGCRLDIDEGVRRVHVTTERDQAQLVEGDAFLTLGTTPLTLEAETGATLMVLELEFADTMPPLGSLFPEFVTITAFGALEPAAAALATNMGVLDPAVCPMKSGDPVICRMMAATLLLTLIRAWAANDCAPEGWPSLSTDPFLDRVVDAIHDEPGREWTVESLANVAVMSRSAFAARFRAVLGQSPANYVTDVRMVAAKRMLDAGRSVSETSRELGYASDEGFSRAFRRNSGVTPSAWRMAHSISVSA</sequence>
<dbReference type="Gene3D" id="1.10.10.60">
    <property type="entry name" value="Homeodomain-like"/>
    <property type="match status" value="1"/>
</dbReference>
<name>A0A1T4WRT8_9MICO</name>
<dbReference type="InterPro" id="IPR009057">
    <property type="entry name" value="Homeodomain-like_sf"/>
</dbReference>
<dbReference type="SUPFAM" id="SSF46689">
    <property type="entry name" value="Homeodomain-like"/>
    <property type="match status" value="2"/>
</dbReference>
<evidence type="ECO:0000313" key="6">
    <source>
        <dbReference type="Proteomes" id="UP000189735"/>
    </source>
</evidence>
<dbReference type="InterPro" id="IPR018060">
    <property type="entry name" value="HTH_AraC"/>
</dbReference>